<dbReference type="EMBL" id="BLAY01000012">
    <property type="protein sequence ID" value="GET36417.1"/>
    <property type="molecule type" value="Genomic_DNA"/>
</dbReference>
<dbReference type="AlphaFoldDB" id="A0AAV3XAP3"/>
<keyword evidence="1" id="KW-0732">Signal</keyword>
<keyword evidence="3" id="KW-1185">Reference proteome</keyword>
<feature type="signal peptide" evidence="1">
    <location>
        <begin position="1"/>
        <end position="26"/>
    </location>
</feature>
<feature type="chain" id="PRO_5043853557" evidence="1">
    <location>
        <begin position="27"/>
        <end position="139"/>
    </location>
</feature>
<evidence type="ECO:0000256" key="1">
    <source>
        <dbReference type="SAM" id="SignalP"/>
    </source>
</evidence>
<comment type="caution">
    <text evidence="2">The sequence shown here is derived from an EMBL/GenBank/DDBJ whole genome shotgun (WGS) entry which is preliminary data.</text>
</comment>
<organism evidence="2 3">
    <name type="scientific">Microseira wollei NIES-4236</name>
    <dbReference type="NCBI Taxonomy" id="2530354"/>
    <lineage>
        <taxon>Bacteria</taxon>
        <taxon>Bacillati</taxon>
        <taxon>Cyanobacteriota</taxon>
        <taxon>Cyanophyceae</taxon>
        <taxon>Oscillatoriophycideae</taxon>
        <taxon>Aerosakkonematales</taxon>
        <taxon>Aerosakkonemataceae</taxon>
        <taxon>Microseira</taxon>
    </lineage>
</organism>
<dbReference type="Proteomes" id="UP001050975">
    <property type="component" value="Unassembled WGS sequence"/>
</dbReference>
<dbReference type="Gene3D" id="2.60.120.380">
    <property type="match status" value="1"/>
</dbReference>
<evidence type="ECO:0000313" key="3">
    <source>
        <dbReference type="Proteomes" id="UP001050975"/>
    </source>
</evidence>
<evidence type="ECO:0000313" key="2">
    <source>
        <dbReference type="EMBL" id="GET36417.1"/>
    </source>
</evidence>
<accession>A0AAV3XAP3</accession>
<protein>
    <submittedName>
        <fullName evidence="2">Uncharacterized protein</fullName>
    </submittedName>
</protein>
<sequence length="139" mass="15502">MKRRSLIYFGISLAVFAASSFLPVSAQLQTGVTQRVQFEQGRFSTIIKGTVTPGNKDTYIFRARQGQEIIMDVVWEGTPVDENEEQGLSGFSFVQPDGKIFADPQDGYFNAASTGDYRVIIAQPYRLSSPGYTFKLTIR</sequence>
<dbReference type="RefSeq" id="WP_226575947.1">
    <property type="nucleotide sequence ID" value="NZ_BLAY01000012.1"/>
</dbReference>
<reference evidence="2" key="1">
    <citation type="submission" date="2019-10" db="EMBL/GenBank/DDBJ databases">
        <title>Draft genome sequece of Microseira wollei NIES-4236.</title>
        <authorList>
            <person name="Yamaguchi H."/>
            <person name="Suzuki S."/>
            <person name="Kawachi M."/>
        </authorList>
    </citation>
    <scope>NUCLEOTIDE SEQUENCE</scope>
    <source>
        <strain evidence="2">NIES-4236</strain>
    </source>
</reference>
<name>A0AAV3XAP3_9CYAN</name>
<proteinExistence type="predicted"/>
<gene>
    <name evidence="2" type="ORF">MiSe_11680</name>
</gene>